<keyword evidence="3" id="KW-0285">Flavoprotein</keyword>
<organism evidence="8">
    <name type="scientific">Mucochytrium quahogii</name>
    <dbReference type="NCBI Taxonomy" id="96639"/>
    <lineage>
        <taxon>Eukaryota</taxon>
        <taxon>Sar</taxon>
        <taxon>Stramenopiles</taxon>
        <taxon>Bigyra</taxon>
        <taxon>Labyrinthulomycetes</taxon>
        <taxon>Thraustochytrida</taxon>
        <taxon>Thraustochytriidae</taxon>
        <taxon>Mucochytrium</taxon>
    </lineage>
</organism>
<accession>A0A7S2SEK9</accession>
<dbReference type="InterPro" id="IPR016169">
    <property type="entry name" value="FAD-bd_PCMH_sub2"/>
</dbReference>
<feature type="signal peptide" evidence="6">
    <location>
        <begin position="1"/>
        <end position="20"/>
    </location>
</feature>
<feature type="domain" description="FAD-binding PCMH-type" evidence="7">
    <location>
        <begin position="60"/>
        <end position="246"/>
    </location>
</feature>
<reference evidence="8" key="1">
    <citation type="submission" date="2021-01" db="EMBL/GenBank/DDBJ databases">
        <authorList>
            <person name="Corre E."/>
            <person name="Pelletier E."/>
            <person name="Niang G."/>
            <person name="Scheremetjew M."/>
            <person name="Finn R."/>
            <person name="Kale V."/>
            <person name="Holt S."/>
            <person name="Cochrane G."/>
            <person name="Meng A."/>
            <person name="Brown T."/>
            <person name="Cohen L."/>
        </authorList>
    </citation>
    <scope>NUCLEOTIDE SEQUENCE</scope>
    <source>
        <strain evidence="8">NY070348D</strain>
    </source>
</reference>
<dbReference type="InterPro" id="IPR006094">
    <property type="entry name" value="Oxid_FAD_bind_N"/>
</dbReference>
<proteinExistence type="inferred from homology"/>
<dbReference type="GO" id="GO:0071949">
    <property type="term" value="F:FAD binding"/>
    <property type="evidence" value="ECO:0007669"/>
    <property type="project" value="InterPro"/>
</dbReference>
<dbReference type="EMBL" id="HBHK01020996">
    <property type="protein sequence ID" value="CAD9697874.1"/>
    <property type="molecule type" value="Transcribed_RNA"/>
</dbReference>
<dbReference type="SUPFAM" id="SSF56176">
    <property type="entry name" value="FAD-binding/transporter-associated domain-like"/>
    <property type="match status" value="1"/>
</dbReference>
<dbReference type="InterPro" id="IPR036318">
    <property type="entry name" value="FAD-bd_PCMH-like_sf"/>
</dbReference>
<dbReference type="PANTHER" id="PTHR42973:SF39">
    <property type="entry name" value="FAD-BINDING PCMH-TYPE DOMAIN-CONTAINING PROTEIN"/>
    <property type="match status" value="1"/>
</dbReference>
<keyword evidence="5" id="KW-0560">Oxidoreductase</keyword>
<comment type="similarity">
    <text evidence="2">Belongs to the oxygen-dependent FAD-linked oxidoreductase family.</text>
</comment>
<sequence>MLVNLFGASVCLAGLPLAVSTLDCTANGFKQGNIHVYEPGSTNYNKFAPSMFSEFSTAEVLANIKFVVSPTNEAEAKIVLDLANKCKIRVLPRGGGHSYLGASVYTEQKSIVLRMKRFVPRSSQKTINIDTVSGTATVGAGVILGEMYEEIHQASTPSKTFHLAGGTCPTVGIGIIFGGGKGYYSRKHGYLCDSVKSMRVVVYKNGKFTAVTASTTTNEDLYYALLGGGGGNFGLVTEVTFELIRLYNDKDGNNVITFYKGGYDPNAASDKSLVGKFLKYSTSKVADSNDVYTRIQVDKSNAIGFHALCECSKTGCENCVNAMNTLNGEMNGGQINHGTAYSEAFWEGGCHGIGEVNSLIDCAKAVESKTLSQKKNTVHKSMNLKTEGLEANIKTALARVKESTSGFPMFEVDVVGGKMKQGSDKNSYPRGGGKYDFNLQVFDTSSSRHNIHSIYNAFKTSDIGTAYPDYPDPELFNKDLAVPKNLHKLHYHDSPDYESFTARYTKNITALENIQCKYNSIDMFRFANYVGSIKSKCS</sequence>
<comment type="cofactor">
    <cofactor evidence="1">
        <name>FAD</name>
        <dbReference type="ChEBI" id="CHEBI:57692"/>
    </cofactor>
</comment>
<dbReference type="Gene3D" id="3.40.462.20">
    <property type="match status" value="1"/>
</dbReference>
<dbReference type="PROSITE" id="PS51387">
    <property type="entry name" value="FAD_PCMH"/>
    <property type="match status" value="1"/>
</dbReference>
<dbReference type="Gene3D" id="3.30.465.10">
    <property type="match status" value="1"/>
</dbReference>
<evidence type="ECO:0000313" key="8">
    <source>
        <dbReference type="EMBL" id="CAD9697874.1"/>
    </source>
</evidence>
<keyword evidence="4" id="KW-0274">FAD</keyword>
<evidence type="ECO:0000256" key="2">
    <source>
        <dbReference type="ARBA" id="ARBA00005466"/>
    </source>
</evidence>
<dbReference type="AlphaFoldDB" id="A0A7S2SEK9"/>
<keyword evidence="6" id="KW-0732">Signal</keyword>
<evidence type="ECO:0000256" key="5">
    <source>
        <dbReference type="ARBA" id="ARBA00023002"/>
    </source>
</evidence>
<evidence type="ECO:0000256" key="1">
    <source>
        <dbReference type="ARBA" id="ARBA00001974"/>
    </source>
</evidence>
<evidence type="ECO:0000259" key="7">
    <source>
        <dbReference type="PROSITE" id="PS51387"/>
    </source>
</evidence>
<gene>
    <name evidence="8" type="ORF">QSP1433_LOCUS13362</name>
</gene>
<dbReference type="InterPro" id="IPR016166">
    <property type="entry name" value="FAD-bd_PCMH"/>
</dbReference>
<evidence type="ECO:0000256" key="4">
    <source>
        <dbReference type="ARBA" id="ARBA00022827"/>
    </source>
</evidence>
<dbReference type="InterPro" id="IPR050416">
    <property type="entry name" value="FAD-linked_Oxidoreductase"/>
</dbReference>
<name>A0A7S2SEK9_9STRA</name>
<dbReference type="GO" id="GO:0016491">
    <property type="term" value="F:oxidoreductase activity"/>
    <property type="evidence" value="ECO:0007669"/>
    <property type="project" value="UniProtKB-KW"/>
</dbReference>
<protein>
    <recommendedName>
        <fullName evidence="7">FAD-binding PCMH-type domain-containing protein</fullName>
    </recommendedName>
</protein>
<evidence type="ECO:0000256" key="6">
    <source>
        <dbReference type="SAM" id="SignalP"/>
    </source>
</evidence>
<dbReference type="PANTHER" id="PTHR42973">
    <property type="entry name" value="BINDING OXIDOREDUCTASE, PUTATIVE (AFU_ORTHOLOGUE AFUA_1G17690)-RELATED"/>
    <property type="match status" value="1"/>
</dbReference>
<evidence type="ECO:0000256" key="3">
    <source>
        <dbReference type="ARBA" id="ARBA00022630"/>
    </source>
</evidence>
<dbReference type="Pfam" id="PF01565">
    <property type="entry name" value="FAD_binding_4"/>
    <property type="match status" value="1"/>
</dbReference>
<feature type="chain" id="PRO_5030688711" description="FAD-binding PCMH-type domain-containing protein" evidence="6">
    <location>
        <begin position="21"/>
        <end position="538"/>
    </location>
</feature>